<dbReference type="Gene3D" id="2.40.10.220">
    <property type="entry name" value="predicted glycosyltransferase like domains"/>
    <property type="match status" value="1"/>
</dbReference>
<name>A0ABV7T0C9_9GAMM</name>
<gene>
    <name evidence="2" type="ORF">ACFOMF_01655</name>
</gene>
<evidence type="ECO:0000313" key="3">
    <source>
        <dbReference type="Proteomes" id="UP001595630"/>
    </source>
</evidence>
<dbReference type="Pfam" id="PF07238">
    <property type="entry name" value="PilZ"/>
    <property type="match status" value="1"/>
</dbReference>
<dbReference type="EMBL" id="JBHRXZ010000002">
    <property type="protein sequence ID" value="MFC3606493.1"/>
    <property type="molecule type" value="Genomic_DNA"/>
</dbReference>
<dbReference type="InterPro" id="IPR009875">
    <property type="entry name" value="PilZ_domain"/>
</dbReference>
<sequence length="186" mass="20899">MMTEALEERREYYRIDDRIALEILPADSPAAAPSPLFALLAELHQLEAEAQPLLRQLGDRNRTLANYLKLQNRRIDLLGQALAQELLHDVGTPQPVILSEGGLRFDHGQALEPGRGLVLKMVLLPQALGLQIKARVLYCNARDDGQFDIGTEFEELSDPQRQLLARHILQKQALERRLARNSPQGA</sequence>
<organism evidence="2 3">
    <name type="scientific">Stutzerimonas tarimensis</name>
    <dbReference type="NCBI Taxonomy" id="1507735"/>
    <lineage>
        <taxon>Bacteria</taxon>
        <taxon>Pseudomonadati</taxon>
        <taxon>Pseudomonadota</taxon>
        <taxon>Gammaproteobacteria</taxon>
        <taxon>Pseudomonadales</taxon>
        <taxon>Pseudomonadaceae</taxon>
        <taxon>Stutzerimonas</taxon>
    </lineage>
</organism>
<accession>A0ABV7T0C9</accession>
<comment type="caution">
    <text evidence="2">The sequence shown here is derived from an EMBL/GenBank/DDBJ whole genome shotgun (WGS) entry which is preliminary data.</text>
</comment>
<reference evidence="3" key="1">
    <citation type="journal article" date="2019" name="Int. J. Syst. Evol. Microbiol.">
        <title>The Global Catalogue of Microorganisms (GCM) 10K type strain sequencing project: providing services to taxonomists for standard genome sequencing and annotation.</title>
        <authorList>
            <consortium name="The Broad Institute Genomics Platform"/>
            <consortium name="The Broad Institute Genome Sequencing Center for Infectious Disease"/>
            <person name="Wu L."/>
            <person name="Ma J."/>
        </authorList>
    </citation>
    <scope>NUCLEOTIDE SEQUENCE [LARGE SCALE GENOMIC DNA]</scope>
    <source>
        <strain evidence="3">KCTC 42447</strain>
    </source>
</reference>
<evidence type="ECO:0000313" key="2">
    <source>
        <dbReference type="EMBL" id="MFC3606493.1"/>
    </source>
</evidence>
<feature type="domain" description="PilZ" evidence="1">
    <location>
        <begin position="98"/>
        <end position="169"/>
    </location>
</feature>
<keyword evidence="3" id="KW-1185">Reference proteome</keyword>
<proteinExistence type="predicted"/>
<protein>
    <submittedName>
        <fullName evidence="2">PilZ domain-containing protein</fullName>
    </submittedName>
</protein>
<evidence type="ECO:0000259" key="1">
    <source>
        <dbReference type="Pfam" id="PF07238"/>
    </source>
</evidence>
<dbReference type="RefSeq" id="WP_386360663.1">
    <property type="nucleotide sequence ID" value="NZ_JBHRXZ010000002.1"/>
</dbReference>
<dbReference type="Proteomes" id="UP001595630">
    <property type="component" value="Unassembled WGS sequence"/>
</dbReference>